<dbReference type="RefSeq" id="WP_052696291.1">
    <property type="nucleotide sequence ID" value="NZ_JBHTHW010000003.1"/>
</dbReference>
<dbReference type="PATRIC" id="fig|1218508.4.peg.612"/>
<dbReference type="STRING" id="1218508.JG29_05970"/>
<comment type="catalytic activity">
    <reaction evidence="4 5">
        <text>an acyl phosphate + H2O = a carboxylate + phosphate + H(+)</text>
        <dbReference type="Rhea" id="RHEA:14965"/>
        <dbReference type="ChEBI" id="CHEBI:15377"/>
        <dbReference type="ChEBI" id="CHEBI:15378"/>
        <dbReference type="ChEBI" id="CHEBI:29067"/>
        <dbReference type="ChEBI" id="CHEBI:43474"/>
        <dbReference type="ChEBI" id="CHEBI:59918"/>
        <dbReference type="EC" id="3.6.1.7"/>
    </reaction>
</comment>
<dbReference type="Pfam" id="PF00708">
    <property type="entry name" value="Acylphosphatase"/>
    <property type="match status" value="1"/>
</dbReference>
<keyword evidence="9" id="KW-1185">Reference proteome</keyword>
<feature type="domain" description="Acylphosphatase-like" evidence="7">
    <location>
        <begin position="5"/>
        <end position="91"/>
    </location>
</feature>
<dbReference type="PROSITE" id="PS51160">
    <property type="entry name" value="ACYLPHOSPHATASE_3"/>
    <property type="match status" value="1"/>
</dbReference>
<dbReference type="GO" id="GO:0003998">
    <property type="term" value="F:acylphosphatase activity"/>
    <property type="evidence" value="ECO:0007669"/>
    <property type="project" value="UniProtKB-EC"/>
</dbReference>
<name>A0A0F4KR49_9LACO</name>
<reference evidence="8 9" key="1">
    <citation type="submission" date="2014-12" db="EMBL/GenBank/DDBJ databases">
        <title>Comparative genomics of the lactic acid bacteria isolated from the honey bee gut.</title>
        <authorList>
            <person name="Ellegaard K.M."/>
            <person name="Tamarit D."/>
            <person name="Javelind E."/>
            <person name="Olofsson T."/>
            <person name="Andersson S.G."/>
            <person name="Vasquez A."/>
        </authorList>
    </citation>
    <scope>NUCLEOTIDE SEQUENCE [LARGE SCALE GENOMIC DNA]</scope>
    <source>
        <strain evidence="8 9">Hon2</strain>
    </source>
</reference>
<dbReference type="InterPro" id="IPR020456">
    <property type="entry name" value="Acylphosphatase"/>
</dbReference>
<dbReference type="EC" id="3.6.1.7" evidence="2 5"/>
<accession>A0A0F4KR49</accession>
<feature type="active site" evidence="5">
    <location>
        <position position="20"/>
    </location>
</feature>
<dbReference type="EMBL" id="JXBZ01000005">
    <property type="protein sequence ID" value="KJY49147.1"/>
    <property type="molecule type" value="Genomic_DNA"/>
</dbReference>
<keyword evidence="5" id="KW-0378">Hydrolase</keyword>
<organism evidence="8 9">
    <name type="scientific">Bombilactobacillus mellis</name>
    <dbReference type="NCBI Taxonomy" id="1218508"/>
    <lineage>
        <taxon>Bacteria</taxon>
        <taxon>Bacillati</taxon>
        <taxon>Bacillota</taxon>
        <taxon>Bacilli</taxon>
        <taxon>Lactobacillales</taxon>
        <taxon>Lactobacillaceae</taxon>
        <taxon>Bombilactobacillus</taxon>
    </lineage>
</organism>
<dbReference type="PANTHER" id="PTHR47268">
    <property type="entry name" value="ACYLPHOSPHATASE"/>
    <property type="match status" value="1"/>
</dbReference>
<gene>
    <name evidence="8" type="ORF">JG29_05970</name>
</gene>
<feature type="active site" evidence="5">
    <location>
        <position position="38"/>
    </location>
</feature>
<dbReference type="OrthoDB" id="9808093at2"/>
<comment type="similarity">
    <text evidence="1 6">Belongs to the acylphosphatase family.</text>
</comment>
<evidence type="ECO:0000256" key="6">
    <source>
        <dbReference type="RuleBase" id="RU004168"/>
    </source>
</evidence>
<dbReference type="HOGENOM" id="CLU_141932_1_2_9"/>
<sequence length="91" mass="10135">MTTKHIAVDVYGRVQGVGFRYTTLSYAQKYELVGSVANRSDGSVHIEAQGTAENLSKFLHIIKSGPSHFAHVDHVQVQERPLENYSQFSIS</sequence>
<proteinExistence type="inferred from homology"/>
<dbReference type="InterPro" id="IPR017968">
    <property type="entry name" value="Acylphosphatase_CS"/>
</dbReference>
<evidence type="ECO:0000256" key="2">
    <source>
        <dbReference type="ARBA" id="ARBA00012150"/>
    </source>
</evidence>
<evidence type="ECO:0000256" key="3">
    <source>
        <dbReference type="ARBA" id="ARBA00015991"/>
    </source>
</evidence>
<evidence type="ECO:0000256" key="5">
    <source>
        <dbReference type="PROSITE-ProRule" id="PRU00520"/>
    </source>
</evidence>
<protein>
    <recommendedName>
        <fullName evidence="3 5">acylphosphatase</fullName>
        <ecNumber evidence="2 5">3.6.1.7</ecNumber>
    </recommendedName>
</protein>
<evidence type="ECO:0000313" key="9">
    <source>
        <dbReference type="Proteomes" id="UP000033695"/>
    </source>
</evidence>
<dbReference type="InterPro" id="IPR036046">
    <property type="entry name" value="Acylphosphatase-like_dom_sf"/>
</dbReference>
<dbReference type="SUPFAM" id="SSF54975">
    <property type="entry name" value="Acylphosphatase/BLUF domain-like"/>
    <property type="match status" value="1"/>
</dbReference>
<dbReference type="PROSITE" id="PS00150">
    <property type="entry name" value="ACYLPHOSPHATASE_1"/>
    <property type="match status" value="1"/>
</dbReference>
<evidence type="ECO:0000256" key="4">
    <source>
        <dbReference type="ARBA" id="ARBA00047645"/>
    </source>
</evidence>
<dbReference type="PANTHER" id="PTHR47268:SF4">
    <property type="entry name" value="ACYLPHOSPHATASE"/>
    <property type="match status" value="1"/>
</dbReference>
<dbReference type="AlphaFoldDB" id="A0A0F4KR49"/>
<evidence type="ECO:0000256" key="1">
    <source>
        <dbReference type="ARBA" id="ARBA00005614"/>
    </source>
</evidence>
<dbReference type="PRINTS" id="PR00112">
    <property type="entry name" value="ACYLPHPHTASE"/>
</dbReference>
<evidence type="ECO:0000313" key="8">
    <source>
        <dbReference type="EMBL" id="KJY49147.1"/>
    </source>
</evidence>
<dbReference type="Gene3D" id="3.30.70.100">
    <property type="match status" value="1"/>
</dbReference>
<dbReference type="InterPro" id="IPR001792">
    <property type="entry name" value="Acylphosphatase-like_dom"/>
</dbReference>
<comment type="caution">
    <text evidence="8">The sequence shown here is derived from an EMBL/GenBank/DDBJ whole genome shotgun (WGS) entry which is preliminary data.</text>
</comment>
<evidence type="ECO:0000259" key="7">
    <source>
        <dbReference type="PROSITE" id="PS51160"/>
    </source>
</evidence>
<dbReference type="Proteomes" id="UP000033695">
    <property type="component" value="Unassembled WGS sequence"/>
</dbReference>